<feature type="compositionally biased region" description="Low complexity" evidence="1">
    <location>
        <begin position="140"/>
        <end position="154"/>
    </location>
</feature>
<dbReference type="Proteomes" id="UP000186922">
    <property type="component" value="Unassembled WGS sequence"/>
</dbReference>
<dbReference type="EMBL" id="BDGG01000013">
    <property type="protein sequence ID" value="GAV06620.1"/>
    <property type="molecule type" value="Genomic_DNA"/>
</dbReference>
<dbReference type="AlphaFoldDB" id="A0A1D1VYZ1"/>
<dbReference type="OrthoDB" id="10663149at2759"/>
<feature type="compositionally biased region" description="Polar residues" evidence="1">
    <location>
        <begin position="80"/>
        <end position="99"/>
    </location>
</feature>
<evidence type="ECO:0000313" key="3">
    <source>
        <dbReference type="EMBL" id="GAV06620.1"/>
    </source>
</evidence>
<reference evidence="3 4" key="1">
    <citation type="journal article" date="2016" name="Nat. Commun.">
        <title>Extremotolerant tardigrade genome and improved radiotolerance of human cultured cells by tardigrade-unique protein.</title>
        <authorList>
            <person name="Hashimoto T."/>
            <person name="Horikawa D.D."/>
            <person name="Saito Y."/>
            <person name="Kuwahara H."/>
            <person name="Kozuka-Hata H."/>
            <person name="Shin-I T."/>
            <person name="Minakuchi Y."/>
            <person name="Ohishi K."/>
            <person name="Motoyama A."/>
            <person name="Aizu T."/>
            <person name="Enomoto A."/>
            <person name="Kondo K."/>
            <person name="Tanaka S."/>
            <person name="Hara Y."/>
            <person name="Koshikawa S."/>
            <person name="Sagara H."/>
            <person name="Miura T."/>
            <person name="Yokobori S."/>
            <person name="Miyagawa K."/>
            <person name="Suzuki Y."/>
            <person name="Kubo T."/>
            <person name="Oyama M."/>
            <person name="Kohara Y."/>
            <person name="Fujiyama A."/>
            <person name="Arakawa K."/>
            <person name="Katayama T."/>
            <person name="Toyoda A."/>
            <person name="Kunieda T."/>
        </authorList>
    </citation>
    <scope>NUCLEOTIDE SEQUENCE [LARGE SCALE GENOMIC DNA]</scope>
    <source>
        <strain evidence="3 4">YOKOZUNA-1</strain>
    </source>
</reference>
<keyword evidence="4" id="KW-1185">Reference proteome</keyword>
<sequence>MISFPCLLLGVIFLPMCLVSHAKTSSGSGVAVGNLQQGLAKVSSSSEEPDSLKNSASGYIGSLTSLTTSGGQGSWEDISQGDNQKSNSVSFDGTGTVDDNANKIPGLPKSNASSSYALANEDERRLLRDNPGLANQVKPSSRSTGITSSSGIVGDSDRFNTVQVQQDDQGLETMICPTVTQTLYLRPKTSTRTVHFIRHTASTAQANNYDYVTVGSPSQADRDGATASLPGSGLSDSSIKGGGPPLVPARTSACPRPTTEFRSFVYVSTVFVPTTLTDYTTITRTVSIPVENTYQQEPVTRYKTIFVDEVQPSMHKHRRPLSVARYPDSQQLGVDTVFATVTVTQIQPQDCPEVACGSGSQPARNYVLNDDVQPNFGRNTETLDSYMHRTAPNPNKQSVEQTEYLEQNGYVVAKPSQTVYALPPGSQIRPTPVKRCRPVIKQPVPVKVAQLRSSVNRKTYEDDYTNLSSASTNEEVILERYKRTLRDNHNRAYVKDDGTPLDPNAPSLPQEKYVDNLPPAFSGSQLKVPNPRRGSAAAIQDIFAESWSTRAPQSFYKEGNVDDFVDDGTGTLVEWVTC</sequence>
<evidence type="ECO:0000313" key="4">
    <source>
        <dbReference type="Proteomes" id="UP000186922"/>
    </source>
</evidence>
<feature type="signal peptide" evidence="2">
    <location>
        <begin position="1"/>
        <end position="22"/>
    </location>
</feature>
<feature type="region of interest" description="Disordered" evidence="1">
    <location>
        <begin position="213"/>
        <end position="254"/>
    </location>
</feature>
<feature type="chain" id="PRO_5008899025" evidence="2">
    <location>
        <begin position="23"/>
        <end position="578"/>
    </location>
</feature>
<feature type="region of interest" description="Disordered" evidence="1">
    <location>
        <begin position="71"/>
        <end position="154"/>
    </location>
</feature>
<organism evidence="3 4">
    <name type="scientific">Ramazzottius varieornatus</name>
    <name type="common">Water bear</name>
    <name type="synonym">Tardigrade</name>
    <dbReference type="NCBI Taxonomy" id="947166"/>
    <lineage>
        <taxon>Eukaryota</taxon>
        <taxon>Metazoa</taxon>
        <taxon>Ecdysozoa</taxon>
        <taxon>Tardigrada</taxon>
        <taxon>Eutardigrada</taxon>
        <taxon>Parachela</taxon>
        <taxon>Hypsibioidea</taxon>
        <taxon>Ramazzottiidae</taxon>
        <taxon>Ramazzottius</taxon>
    </lineage>
</organism>
<accession>A0A1D1VYZ1</accession>
<keyword evidence="2" id="KW-0732">Signal</keyword>
<proteinExistence type="predicted"/>
<gene>
    <name evidence="3" type="primary">RvY_16578</name>
    <name evidence="3" type="synonym">RvY_16578.1</name>
    <name evidence="3" type="ORF">RvY_16578-1</name>
</gene>
<evidence type="ECO:0000256" key="1">
    <source>
        <dbReference type="SAM" id="MobiDB-lite"/>
    </source>
</evidence>
<evidence type="ECO:0000256" key="2">
    <source>
        <dbReference type="SAM" id="SignalP"/>
    </source>
</evidence>
<protein>
    <submittedName>
        <fullName evidence="3">Uncharacterized protein</fullName>
    </submittedName>
</protein>
<name>A0A1D1VYZ1_RAMVA</name>
<comment type="caution">
    <text evidence="3">The sequence shown here is derived from an EMBL/GenBank/DDBJ whole genome shotgun (WGS) entry which is preliminary data.</text>
</comment>